<reference evidence="1" key="1">
    <citation type="journal article" date="2020" name="Nature">
        <title>Giant virus diversity and host interactions through global metagenomics.</title>
        <authorList>
            <person name="Schulz F."/>
            <person name="Roux S."/>
            <person name="Paez-Espino D."/>
            <person name="Jungbluth S."/>
            <person name="Walsh D.A."/>
            <person name="Denef V.J."/>
            <person name="McMahon K.D."/>
            <person name="Konstantinidis K.T."/>
            <person name="Eloe-Fadrosh E.A."/>
            <person name="Kyrpides N.C."/>
            <person name="Woyke T."/>
        </authorList>
    </citation>
    <scope>NUCLEOTIDE SEQUENCE</scope>
    <source>
        <strain evidence="1">GVMAG-M-3300020169-51</strain>
    </source>
</reference>
<dbReference type="SUPFAM" id="SSF57783">
    <property type="entry name" value="Zinc beta-ribbon"/>
    <property type="match status" value="1"/>
</dbReference>
<protein>
    <recommendedName>
        <fullName evidence="2">DNA-directed RNA polymerase M/15kDa subunit domain-containing protein</fullName>
    </recommendedName>
</protein>
<dbReference type="AlphaFoldDB" id="A0A6C0C1G8"/>
<evidence type="ECO:0000313" key="1">
    <source>
        <dbReference type="EMBL" id="QHS97403.1"/>
    </source>
</evidence>
<sequence>MYYLKIIEDDASQMIYYCRNCGNEDTNLIDTLDNMCISKTYVTKQTADLSTLINKYTKLDPTLPRINNINCPNATCSSNLNPDNPDKTENEIIYIRYDDSNIKFTYLCVNCEHVWRNNKSK</sequence>
<evidence type="ECO:0008006" key="2">
    <source>
        <dbReference type="Google" id="ProtNLM"/>
    </source>
</evidence>
<dbReference type="Gene3D" id="2.20.25.10">
    <property type="match status" value="1"/>
</dbReference>
<organism evidence="1">
    <name type="scientific">viral metagenome</name>
    <dbReference type="NCBI Taxonomy" id="1070528"/>
    <lineage>
        <taxon>unclassified sequences</taxon>
        <taxon>metagenomes</taxon>
        <taxon>organismal metagenomes</taxon>
    </lineage>
</organism>
<accession>A0A6C0C1G8</accession>
<dbReference type="EMBL" id="MN739294">
    <property type="protein sequence ID" value="QHS97403.1"/>
    <property type="molecule type" value="Genomic_DNA"/>
</dbReference>
<name>A0A6C0C1G8_9ZZZZ</name>
<proteinExistence type="predicted"/>